<feature type="chain" id="PRO_5016177357" evidence="4">
    <location>
        <begin position="25"/>
        <end position="323"/>
    </location>
</feature>
<evidence type="ECO:0000313" key="6">
    <source>
        <dbReference type="EMBL" id="PWR03789.1"/>
    </source>
</evidence>
<evidence type="ECO:0000256" key="2">
    <source>
        <dbReference type="ARBA" id="ARBA00010742"/>
    </source>
</evidence>
<feature type="signal peptide" evidence="4">
    <location>
        <begin position="1"/>
        <end position="24"/>
    </location>
</feature>
<dbReference type="PANTHER" id="PTHR30024">
    <property type="entry name" value="ALIPHATIC SULFONATES-BINDING PROTEIN-RELATED"/>
    <property type="match status" value="1"/>
</dbReference>
<name>A0A2V2LNG9_9RHOB</name>
<accession>A0A2V2LNG9</accession>
<dbReference type="GO" id="GO:0042918">
    <property type="term" value="P:alkanesulfonate transmembrane transport"/>
    <property type="evidence" value="ECO:0007669"/>
    <property type="project" value="TreeGrafter"/>
</dbReference>
<comment type="caution">
    <text evidence="6">The sequence shown here is derived from an EMBL/GenBank/DDBJ whole genome shotgun (WGS) entry which is preliminary data.</text>
</comment>
<evidence type="ECO:0000313" key="7">
    <source>
        <dbReference type="Proteomes" id="UP000245680"/>
    </source>
</evidence>
<dbReference type="SUPFAM" id="SSF53850">
    <property type="entry name" value="Periplasmic binding protein-like II"/>
    <property type="match status" value="1"/>
</dbReference>
<reference evidence="6 7" key="1">
    <citation type="submission" date="2018-05" db="EMBL/GenBank/DDBJ databases">
        <title>Rhodobacteraceae gen. nov., sp. nov. isolated from sea water.</title>
        <authorList>
            <person name="Ren Y."/>
        </authorList>
    </citation>
    <scope>NUCLEOTIDE SEQUENCE [LARGE SCALE GENOMIC DNA]</scope>
    <source>
        <strain evidence="6 7">TG-679</strain>
    </source>
</reference>
<organism evidence="6 7">
    <name type="scientific">Meridianimarinicoccus roseus</name>
    <dbReference type="NCBI Taxonomy" id="2072018"/>
    <lineage>
        <taxon>Bacteria</taxon>
        <taxon>Pseudomonadati</taxon>
        <taxon>Pseudomonadota</taxon>
        <taxon>Alphaproteobacteria</taxon>
        <taxon>Rhodobacterales</taxon>
        <taxon>Paracoccaceae</taxon>
        <taxon>Meridianimarinicoccus</taxon>
    </lineage>
</organism>
<evidence type="ECO:0000256" key="3">
    <source>
        <dbReference type="ARBA" id="ARBA00022729"/>
    </source>
</evidence>
<dbReference type="OrthoDB" id="5348911at2"/>
<dbReference type="Pfam" id="PF09084">
    <property type="entry name" value="NMT1"/>
    <property type="match status" value="1"/>
</dbReference>
<evidence type="ECO:0000256" key="4">
    <source>
        <dbReference type="SAM" id="SignalP"/>
    </source>
</evidence>
<dbReference type="Gene3D" id="3.40.190.10">
    <property type="entry name" value="Periplasmic binding protein-like II"/>
    <property type="match status" value="2"/>
</dbReference>
<dbReference type="EMBL" id="QGKU01000016">
    <property type="protein sequence ID" value="PWR03789.1"/>
    <property type="molecule type" value="Genomic_DNA"/>
</dbReference>
<dbReference type="InterPro" id="IPR015168">
    <property type="entry name" value="SsuA/THI5"/>
</dbReference>
<evidence type="ECO:0000259" key="5">
    <source>
        <dbReference type="Pfam" id="PF09084"/>
    </source>
</evidence>
<gene>
    <name evidence="6" type="ORF">DKT77_04575</name>
</gene>
<keyword evidence="3 4" id="KW-0732">Signal</keyword>
<dbReference type="PANTHER" id="PTHR30024:SF47">
    <property type="entry name" value="TAURINE-BINDING PERIPLASMIC PROTEIN"/>
    <property type="match status" value="1"/>
</dbReference>
<sequence>MKTLSPLAPLALAGSLLSPISADAESLTFAWTPNPQTPQVDIAIKNGYFEEAGLDITFVAFNTGREGFEAMIGGQVDITFMAEFPAAVGALTGQDFAVIGDLARFTGSRVIVNTESGAVDEPADLAGKRIGTTIGTNVNFYLEEILAGAGVSAEIVGAAPPDLVPALARGDLDAIVPFPSFYAAARDTLGEAYGELRAPGYQVHYILAATPEMTGPRSDVLDAFMAALARADSDVAADPEAAMAAVSASMQGAVSTDALATMWQDVDIGLKLDTGLAELLVAEADWVLSKGVVRGEALTLDQMLSVFAPAALAKAAPGAVDLP</sequence>
<comment type="subcellular location">
    <subcellularLocation>
        <location evidence="1">Periplasm</location>
    </subcellularLocation>
</comment>
<comment type="similarity">
    <text evidence="2">Belongs to the bacterial solute-binding protein SsuA/TauA family.</text>
</comment>
<protein>
    <submittedName>
        <fullName evidence="6">ABC transporter substrate-binding protein</fullName>
    </submittedName>
</protein>
<dbReference type="GO" id="GO:0042597">
    <property type="term" value="C:periplasmic space"/>
    <property type="evidence" value="ECO:0007669"/>
    <property type="project" value="UniProtKB-SubCell"/>
</dbReference>
<evidence type="ECO:0000256" key="1">
    <source>
        <dbReference type="ARBA" id="ARBA00004418"/>
    </source>
</evidence>
<proteinExistence type="inferred from homology"/>
<dbReference type="RefSeq" id="WP_109810561.1">
    <property type="nucleotide sequence ID" value="NZ_QGKU01000016.1"/>
</dbReference>
<keyword evidence="7" id="KW-1185">Reference proteome</keyword>
<feature type="domain" description="SsuA/THI5-like" evidence="5">
    <location>
        <begin position="42"/>
        <end position="242"/>
    </location>
</feature>
<dbReference type="AlphaFoldDB" id="A0A2V2LNG9"/>
<dbReference type="Proteomes" id="UP000245680">
    <property type="component" value="Unassembled WGS sequence"/>
</dbReference>